<dbReference type="SMART" id="SM00408">
    <property type="entry name" value="IGc2"/>
    <property type="match status" value="3"/>
</dbReference>
<evidence type="ECO:0000313" key="13">
    <source>
        <dbReference type="Proteomes" id="UP001046870"/>
    </source>
</evidence>
<dbReference type="Proteomes" id="UP001046870">
    <property type="component" value="Chromosome 10"/>
</dbReference>
<dbReference type="InterPro" id="IPR013162">
    <property type="entry name" value="CD80_C2-set"/>
</dbReference>
<name>A0A9D3PZE8_MEGAT</name>
<comment type="caution">
    <text evidence="12">The sequence shown here is derived from an EMBL/GenBank/DDBJ whole genome shotgun (WGS) entry which is preliminary data.</text>
</comment>
<feature type="signal peptide" evidence="10">
    <location>
        <begin position="1"/>
        <end position="23"/>
    </location>
</feature>
<dbReference type="GO" id="GO:0005055">
    <property type="term" value="F:laminin receptor activity"/>
    <property type="evidence" value="ECO:0007669"/>
    <property type="project" value="TreeGrafter"/>
</dbReference>
<keyword evidence="13" id="KW-1185">Reference proteome</keyword>
<dbReference type="InterPro" id="IPR003599">
    <property type="entry name" value="Ig_sub"/>
</dbReference>
<evidence type="ECO:0000256" key="10">
    <source>
        <dbReference type="SAM" id="SignalP"/>
    </source>
</evidence>
<dbReference type="Pfam" id="PF13895">
    <property type="entry name" value="Ig_2"/>
    <property type="match status" value="1"/>
</dbReference>
<dbReference type="EMBL" id="JAFDVH010000010">
    <property type="protein sequence ID" value="KAG7469227.1"/>
    <property type="molecule type" value="Genomic_DNA"/>
</dbReference>
<dbReference type="InterPro" id="IPR013783">
    <property type="entry name" value="Ig-like_fold"/>
</dbReference>
<evidence type="ECO:0000256" key="6">
    <source>
        <dbReference type="ARBA" id="ARBA00023157"/>
    </source>
</evidence>
<dbReference type="InterPro" id="IPR007110">
    <property type="entry name" value="Ig-like_dom"/>
</dbReference>
<keyword evidence="2 9" id="KW-0812">Transmembrane</keyword>
<dbReference type="Pfam" id="PF07686">
    <property type="entry name" value="V-set"/>
    <property type="match status" value="1"/>
</dbReference>
<dbReference type="InterPro" id="IPR036179">
    <property type="entry name" value="Ig-like_dom_sf"/>
</dbReference>
<feature type="domain" description="Ig-like" evidence="11">
    <location>
        <begin position="258"/>
        <end position="344"/>
    </location>
</feature>
<dbReference type="PANTHER" id="PTHR11973">
    <property type="entry name" value="CELL SURFACE GLYCOPROTEIN MUC18-RELATED"/>
    <property type="match status" value="1"/>
</dbReference>
<dbReference type="InterPro" id="IPR013106">
    <property type="entry name" value="Ig_V-set"/>
</dbReference>
<evidence type="ECO:0000256" key="5">
    <source>
        <dbReference type="ARBA" id="ARBA00023136"/>
    </source>
</evidence>
<evidence type="ECO:0000259" key="11">
    <source>
        <dbReference type="PROSITE" id="PS50835"/>
    </source>
</evidence>
<keyword evidence="6" id="KW-1015">Disulfide bond</keyword>
<dbReference type="Pfam" id="PF08205">
    <property type="entry name" value="C2-set_2"/>
    <property type="match status" value="1"/>
</dbReference>
<sequence length="619" mass="67136">MEKMFSVGLTSLLLLWCLQGCWCKDPATVSVEVSRTVEVMKGHSAILPCAVTVRNPSTSNILEWFIDEGGKRHRVAFRPQLGGEGQSDQGTRLSGRVTIWSNFSLSISPVHVEDEKNFTCQMTAGPDGVAEGTTELRVFVEPEKPEVTVTSQVISVTDPAVSEVGQCVSRNGHPKPRIIWYKDSQPLPEVKDSNQMMYMVPSLAREASGLYTASSTLYLKPKKEDRESIFHCKVEYNMTSGQIMSKDSAPFNLTLHYPAEHVTFSIKSPGPIKEGDTVELKCETDGYPQPEFDFVFVEEGKEVTMQGRAGILALNPVKRVDAGVYRCEALDFDAAEVDLTKILTLSIHYMDPVMITPAGPVTVDVGEDVDLFCKTKASADHTLQWRKGSEVVSETESLSLKSVSYSDAGEYICVGSVPSVPGLHKQANVTLTVSGSPKIVEPSGPAEVQKEGDQVTLTCSAQGHPAPQFTWTPSGKESVEVQGNKVISTVTLEATAAVLEKGVTCQVANTFGTETMEFKVVIKQDAPSGSADPNSTDRADRQQGGSSGVVIAVVVCVLLLLLLVAILYFLQKNRKLPCGKQDKKDVAAGEVNNDIVVEMKSEKANEEAGLLNKRPAAEQ</sequence>
<feature type="domain" description="Ig-like" evidence="11">
    <location>
        <begin position="352"/>
        <end position="430"/>
    </location>
</feature>
<evidence type="ECO:0000256" key="9">
    <source>
        <dbReference type="SAM" id="Phobius"/>
    </source>
</evidence>
<evidence type="ECO:0000256" key="3">
    <source>
        <dbReference type="ARBA" id="ARBA00022737"/>
    </source>
</evidence>
<proteinExistence type="predicted"/>
<feature type="domain" description="Ig-like" evidence="11">
    <location>
        <begin position="26"/>
        <end position="137"/>
    </location>
</feature>
<feature type="chain" id="PRO_5039152084" description="Ig-like domain-containing protein" evidence="10">
    <location>
        <begin position="24"/>
        <end position="619"/>
    </location>
</feature>
<keyword evidence="3" id="KW-0677">Repeat</keyword>
<dbReference type="Pfam" id="PF13927">
    <property type="entry name" value="Ig_3"/>
    <property type="match status" value="2"/>
</dbReference>
<organism evidence="12 13">
    <name type="scientific">Megalops atlanticus</name>
    <name type="common">Tarpon</name>
    <name type="synonym">Clupea gigantea</name>
    <dbReference type="NCBI Taxonomy" id="7932"/>
    <lineage>
        <taxon>Eukaryota</taxon>
        <taxon>Metazoa</taxon>
        <taxon>Chordata</taxon>
        <taxon>Craniata</taxon>
        <taxon>Vertebrata</taxon>
        <taxon>Euteleostomi</taxon>
        <taxon>Actinopterygii</taxon>
        <taxon>Neopterygii</taxon>
        <taxon>Teleostei</taxon>
        <taxon>Elopiformes</taxon>
        <taxon>Megalopidae</taxon>
        <taxon>Megalops</taxon>
    </lineage>
</organism>
<dbReference type="InterPro" id="IPR003598">
    <property type="entry name" value="Ig_sub2"/>
</dbReference>
<protein>
    <recommendedName>
        <fullName evidence="11">Ig-like domain-containing protein</fullName>
    </recommendedName>
</protein>
<keyword evidence="4 9" id="KW-1133">Transmembrane helix</keyword>
<feature type="transmembrane region" description="Helical" evidence="9">
    <location>
        <begin position="548"/>
        <end position="570"/>
    </location>
</feature>
<evidence type="ECO:0000256" key="4">
    <source>
        <dbReference type="ARBA" id="ARBA00022989"/>
    </source>
</evidence>
<dbReference type="PROSITE" id="PS50835">
    <property type="entry name" value="IG_LIKE"/>
    <property type="match status" value="5"/>
</dbReference>
<evidence type="ECO:0000256" key="1">
    <source>
        <dbReference type="ARBA" id="ARBA00004479"/>
    </source>
</evidence>
<keyword evidence="10" id="KW-0732">Signal</keyword>
<comment type="subcellular location">
    <subcellularLocation>
        <location evidence="1">Membrane</location>
        <topology evidence="1">Single-pass type I membrane protein</topology>
    </subcellularLocation>
</comment>
<dbReference type="SMART" id="SM00409">
    <property type="entry name" value="IG"/>
    <property type="match status" value="4"/>
</dbReference>
<dbReference type="Gene3D" id="2.60.40.10">
    <property type="entry name" value="Immunoglobulins"/>
    <property type="match status" value="5"/>
</dbReference>
<gene>
    <name evidence="12" type="ORF">MATL_G00126710</name>
</gene>
<dbReference type="SUPFAM" id="SSF48726">
    <property type="entry name" value="Immunoglobulin"/>
    <property type="match status" value="5"/>
</dbReference>
<dbReference type="InterPro" id="IPR051116">
    <property type="entry name" value="Surface_Rcpt/Adhesion_Mol"/>
</dbReference>
<accession>A0A9D3PZE8</accession>
<feature type="domain" description="Ig-like" evidence="11">
    <location>
        <begin position="437"/>
        <end position="521"/>
    </location>
</feature>
<evidence type="ECO:0000256" key="8">
    <source>
        <dbReference type="ARBA" id="ARBA00023319"/>
    </source>
</evidence>
<dbReference type="OrthoDB" id="10010939at2759"/>
<evidence type="ECO:0000313" key="12">
    <source>
        <dbReference type="EMBL" id="KAG7469227.1"/>
    </source>
</evidence>
<feature type="domain" description="Ig-like" evidence="11">
    <location>
        <begin position="145"/>
        <end position="245"/>
    </location>
</feature>
<dbReference type="PANTHER" id="PTHR11973:SF17">
    <property type="entry name" value="BASAL CELL ADHESION MOLECULE"/>
    <property type="match status" value="1"/>
</dbReference>
<dbReference type="AlphaFoldDB" id="A0A9D3PZE8"/>
<reference evidence="12" key="1">
    <citation type="submission" date="2021-01" db="EMBL/GenBank/DDBJ databases">
        <authorList>
            <person name="Zahm M."/>
            <person name="Roques C."/>
            <person name="Cabau C."/>
            <person name="Klopp C."/>
            <person name="Donnadieu C."/>
            <person name="Jouanno E."/>
            <person name="Lampietro C."/>
            <person name="Louis A."/>
            <person name="Herpin A."/>
            <person name="Echchiki A."/>
            <person name="Berthelot C."/>
            <person name="Parey E."/>
            <person name="Roest-Crollius H."/>
            <person name="Braasch I."/>
            <person name="Postlethwait J."/>
            <person name="Bobe J."/>
            <person name="Montfort J."/>
            <person name="Bouchez O."/>
            <person name="Begum T."/>
            <person name="Mejri S."/>
            <person name="Adams A."/>
            <person name="Chen W.-J."/>
            <person name="Guiguen Y."/>
        </authorList>
    </citation>
    <scope>NUCLEOTIDE SEQUENCE</scope>
    <source>
        <strain evidence="12">YG-15Mar2019-1</strain>
        <tissue evidence="12">Brain</tissue>
    </source>
</reference>
<keyword evidence="5 9" id="KW-0472">Membrane</keyword>
<dbReference type="GO" id="GO:0005886">
    <property type="term" value="C:plasma membrane"/>
    <property type="evidence" value="ECO:0007669"/>
    <property type="project" value="TreeGrafter"/>
</dbReference>
<keyword evidence="8" id="KW-0393">Immunoglobulin domain</keyword>
<evidence type="ECO:0000256" key="2">
    <source>
        <dbReference type="ARBA" id="ARBA00022692"/>
    </source>
</evidence>
<keyword evidence="7" id="KW-0325">Glycoprotein</keyword>
<evidence type="ECO:0000256" key="7">
    <source>
        <dbReference type="ARBA" id="ARBA00023180"/>
    </source>
</evidence>